<organism evidence="3 4">
    <name type="scientific">Alicycliphilus denitrificans (strain DSM 14773 / CIP 107495 / K601)</name>
    <dbReference type="NCBI Taxonomy" id="596154"/>
    <lineage>
        <taxon>Bacteria</taxon>
        <taxon>Pseudomonadati</taxon>
        <taxon>Pseudomonadota</taxon>
        <taxon>Betaproteobacteria</taxon>
        <taxon>Burkholderiales</taxon>
        <taxon>Comamonadaceae</taxon>
        <taxon>Alicycliphilus</taxon>
    </lineage>
</organism>
<dbReference type="HOGENOM" id="CLU_009665_1_0_4"/>
<keyword evidence="1" id="KW-0812">Transmembrane</keyword>
<dbReference type="GO" id="GO:0004497">
    <property type="term" value="F:monooxygenase activity"/>
    <property type="evidence" value="ECO:0007669"/>
    <property type="project" value="UniProtKB-KW"/>
</dbReference>
<evidence type="ECO:0000313" key="3">
    <source>
        <dbReference type="EMBL" id="AEB83969.1"/>
    </source>
</evidence>
<dbReference type="eggNOG" id="COG0654">
    <property type="taxonomic scope" value="Bacteria"/>
</dbReference>
<dbReference type="GO" id="GO:0071949">
    <property type="term" value="F:FAD binding"/>
    <property type="evidence" value="ECO:0007669"/>
    <property type="project" value="InterPro"/>
</dbReference>
<dbReference type="KEGG" id="adk:Alide2_1577"/>
<dbReference type="EMBL" id="CP002657">
    <property type="protein sequence ID" value="AEB83969.1"/>
    <property type="molecule type" value="Genomic_DNA"/>
</dbReference>
<dbReference type="Gene3D" id="3.50.50.60">
    <property type="entry name" value="FAD/NAD(P)-binding domain"/>
    <property type="match status" value="1"/>
</dbReference>
<dbReference type="SUPFAM" id="SSF51905">
    <property type="entry name" value="FAD/NAD(P)-binding domain"/>
    <property type="match status" value="1"/>
</dbReference>
<dbReference type="Gene3D" id="3.30.9.10">
    <property type="entry name" value="D-Amino Acid Oxidase, subunit A, domain 2"/>
    <property type="match status" value="1"/>
</dbReference>
<dbReference type="Proteomes" id="UP000007938">
    <property type="component" value="Chromosome"/>
</dbReference>
<dbReference type="PANTHER" id="PTHR46865">
    <property type="entry name" value="OXIDOREDUCTASE-RELATED"/>
    <property type="match status" value="1"/>
</dbReference>
<reference evidence="3 4" key="1">
    <citation type="journal article" date="2011" name="J. Bacteriol.">
        <title>Genome Sequences of Alicycliphilus denitrificans Strains BC and K601T.</title>
        <authorList>
            <person name="Oosterkamp M.J."/>
            <person name="Veuskens T."/>
            <person name="Plugge C.M."/>
            <person name="Langenhoff A.A."/>
            <person name="Gerritse J."/>
            <person name="van Berkel W.J."/>
            <person name="Pieper D.H."/>
            <person name="Junca H."/>
            <person name="Goodwin L.A."/>
            <person name="Daligault H.E."/>
            <person name="Bruce D.C."/>
            <person name="Detter J.C."/>
            <person name="Tapia R."/>
            <person name="Han C.S."/>
            <person name="Land M.L."/>
            <person name="Hauser L.J."/>
            <person name="Smidt H."/>
            <person name="Stams A.J."/>
        </authorList>
    </citation>
    <scope>NUCLEOTIDE SEQUENCE [LARGE SCALE GENOMIC DNA]</scope>
    <source>
        <strain evidence="4">DSM 14773 / CIP 107495 / K601</strain>
    </source>
</reference>
<name>F4GG99_ALIDK</name>
<gene>
    <name evidence="3" type="ordered locus">Alide2_1577</name>
</gene>
<keyword evidence="1" id="KW-1133">Transmembrane helix</keyword>
<evidence type="ECO:0000259" key="2">
    <source>
        <dbReference type="Pfam" id="PF01494"/>
    </source>
</evidence>
<dbReference type="InterPro" id="IPR002938">
    <property type="entry name" value="FAD-bd"/>
</dbReference>
<reference evidence="3 4" key="2">
    <citation type="submission" date="2011-04" db="EMBL/GenBank/DDBJ databases">
        <title>Complete sequence of chromosome of Alicycliphilus denitrificans K601.</title>
        <authorList>
            <consortium name="US DOE Joint Genome Institute"/>
            <person name="Lucas S."/>
            <person name="Han J."/>
            <person name="Lapidus A."/>
            <person name="Cheng J.-F."/>
            <person name="Goodwin L."/>
            <person name="Pitluck S."/>
            <person name="Peters L."/>
            <person name="Zeytun A."/>
            <person name="Detter J.C."/>
            <person name="Han C."/>
            <person name="Tapia R."/>
            <person name="Land M."/>
            <person name="Hauser L."/>
            <person name="Kyrpides N."/>
            <person name="Ivanova N."/>
            <person name="Mikhailova N."/>
            <person name="Pagani I."/>
            <person name="Oosterkamp M."/>
            <person name="Pieper D."/>
            <person name="van Berkel W."/>
            <person name="Langenhoff A."/>
            <person name="Smidt H."/>
            <person name="Stams A."/>
            <person name="Woyke T."/>
        </authorList>
    </citation>
    <scope>NUCLEOTIDE SEQUENCE [LARGE SCALE GENOMIC DNA]</scope>
    <source>
        <strain evidence="4">DSM 14773 / CIP 107495 / K601</strain>
    </source>
</reference>
<keyword evidence="3" id="KW-0503">Monooxygenase</keyword>
<dbReference type="PANTHER" id="PTHR46865:SF8">
    <property type="entry name" value="POSSIBLE OXIDOREDUCTASE"/>
    <property type="match status" value="1"/>
</dbReference>
<evidence type="ECO:0000256" key="1">
    <source>
        <dbReference type="SAM" id="Phobius"/>
    </source>
</evidence>
<protein>
    <submittedName>
        <fullName evidence="3">Monooxygenase FAD-binding protein</fullName>
    </submittedName>
</protein>
<dbReference type="InterPro" id="IPR036188">
    <property type="entry name" value="FAD/NAD-bd_sf"/>
</dbReference>
<evidence type="ECO:0000313" key="4">
    <source>
        <dbReference type="Proteomes" id="UP000007938"/>
    </source>
</evidence>
<dbReference type="PRINTS" id="PR00420">
    <property type="entry name" value="RNGMNOXGNASE"/>
</dbReference>
<dbReference type="PROSITE" id="PS51257">
    <property type="entry name" value="PROKAR_LIPOPROTEIN"/>
    <property type="match status" value="1"/>
</dbReference>
<dbReference type="AlphaFoldDB" id="F4GG99"/>
<keyword evidence="3" id="KW-0560">Oxidoreductase</keyword>
<keyword evidence="4" id="KW-1185">Reference proteome</keyword>
<accession>F4GG99</accession>
<feature type="domain" description="FAD-binding" evidence="2">
    <location>
        <begin position="23"/>
        <end position="339"/>
    </location>
</feature>
<dbReference type="InterPro" id="IPR051704">
    <property type="entry name" value="FAD_aromatic-hydroxylase"/>
</dbReference>
<dbReference type="STRING" id="596154.Alide2_1577"/>
<sequence>MRKNGPELEADMSKTPAVARRTALVVGLGISGIACAIALHRAGWLPVVVERAPARRRGGYFIAVMGVGRSAAADLGVGDRLVDHRAESMTYVIDRQGNRSPGLSFADIPINPYLTMRGDVEDAVWKTLQEVAPDTEIHFSTTPTAIEQNGDCVEVTLEGPQGVSRRWFDLVIGADGIRSTVRRLAFPPALGGLQRLGTMICAYALQEDLPTLPSGVGGQIIEPGRSFTVFPFDDRRSTVLFSWYAADPDAERKGKAAEQIRKAFGPEPLGPILEAALGQLETSEAALFDIAEQVRLSTWYQGRVVLVGDSAWCPSLYSGMGASSGLAGANVLGKRLEEHGDDIAAALADWEATMRPRIAEFQKSAGTGIGVFTPASDKAIRIRKRAMSLLTNPIVRWVFSHVGKFLPVMQQRERPIF</sequence>
<proteinExistence type="predicted"/>
<keyword evidence="1" id="KW-0472">Membrane</keyword>
<dbReference type="Pfam" id="PF01494">
    <property type="entry name" value="FAD_binding_3"/>
    <property type="match status" value="1"/>
</dbReference>
<feature type="transmembrane region" description="Helical" evidence="1">
    <location>
        <begin position="21"/>
        <end position="39"/>
    </location>
</feature>